<evidence type="ECO:0000313" key="2">
    <source>
        <dbReference type="Proteomes" id="UP000050949"/>
    </source>
</evidence>
<dbReference type="AlphaFoldDB" id="A0A0R1XEE8"/>
<dbReference type="EMBL" id="AZFW01000111">
    <property type="protein sequence ID" value="KRM25491.1"/>
    <property type="molecule type" value="Genomic_DNA"/>
</dbReference>
<comment type="caution">
    <text evidence="1">The sequence shown here is derived from an EMBL/GenBank/DDBJ whole genome shotgun (WGS) entry which is preliminary data.</text>
</comment>
<accession>A0A0R1XEE8</accession>
<dbReference type="eggNOG" id="ENOG5030BFS">
    <property type="taxonomic scope" value="Bacteria"/>
</dbReference>
<dbReference type="PATRIC" id="fig|1122147.4.peg.753"/>
<dbReference type="Proteomes" id="UP000050949">
    <property type="component" value="Unassembled WGS sequence"/>
</dbReference>
<gene>
    <name evidence="1" type="ORF">FC91_GL000731</name>
</gene>
<reference evidence="1 2" key="1">
    <citation type="journal article" date="2015" name="Genome Announc.">
        <title>Expanding the biotechnology potential of lactobacilli through comparative genomics of 213 strains and associated genera.</title>
        <authorList>
            <person name="Sun Z."/>
            <person name="Harris H.M."/>
            <person name="McCann A."/>
            <person name="Guo C."/>
            <person name="Argimon S."/>
            <person name="Zhang W."/>
            <person name="Yang X."/>
            <person name="Jeffery I.B."/>
            <person name="Cooney J.C."/>
            <person name="Kagawa T.F."/>
            <person name="Liu W."/>
            <person name="Song Y."/>
            <person name="Salvetti E."/>
            <person name="Wrobel A."/>
            <person name="Rasinkangas P."/>
            <person name="Parkhill J."/>
            <person name="Rea M.C."/>
            <person name="O'Sullivan O."/>
            <person name="Ritari J."/>
            <person name="Douillard F.P."/>
            <person name="Paul Ross R."/>
            <person name="Yang R."/>
            <person name="Briner A.E."/>
            <person name="Felis G.E."/>
            <person name="de Vos W.M."/>
            <person name="Barrangou R."/>
            <person name="Klaenhammer T.R."/>
            <person name="Caufield P.W."/>
            <person name="Cui Y."/>
            <person name="Zhang H."/>
            <person name="O'Toole P.W."/>
        </authorList>
    </citation>
    <scope>NUCLEOTIDE SEQUENCE [LARGE SCALE GENOMIC DNA]</scope>
    <source>
        <strain evidence="1 2">DSM 16991</strain>
    </source>
</reference>
<proteinExistence type="predicted"/>
<protein>
    <submittedName>
        <fullName evidence="1">Uncharacterized protein</fullName>
    </submittedName>
</protein>
<name>A0A0R1XEE8_9LACO</name>
<sequence>MTHKERQTVGRLLAAKLLDKRVPEDAPEWQQVRELLGGIKEKKANKRPAKVSGTKKRQLEAIKKRKQIYPRLIDQGYANWQIGAKLGISRSVVSHDLMRFGLQAHRRYYWRATNTATGKTGYYTSPAAMRSDTSVTKALWRIDRKAVVGPWLIERGCWYQDSQGNWYEAPK</sequence>
<organism evidence="1 2">
    <name type="scientific">Schleiferilactobacillus harbinensis DSM 16991</name>
    <dbReference type="NCBI Taxonomy" id="1122147"/>
    <lineage>
        <taxon>Bacteria</taxon>
        <taxon>Bacillati</taxon>
        <taxon>Bacillota</taxon>
        <taxon>Bacilli</taxon>
        <taxon>Lactobacillales</taxon>
        <taxon>Lactobacillaceae</taxon>
        <taxon>Schleiferilactobacillus</taxon>
    </lineage>
</organism>
<evidence type="ECO:0000313" key="1">
    <source>
        <dbReference type="EMBL" id="KRM25491.1"/>
    </source>
</evidence>